<protein>
    <submittedName>
        <fullName evidence="1">Uncharacterized protein</fullName>
    </submittedName>
</protein>
<name>A0AAE4SBD5_9EURY</name>
<proteinExistence type="predicted"/>
<dbReference type="Proteomes" id="UP001283212">
    <property type="component" value="Unassembled WGS sequence"/>
</dbReference>
<comment type="caution">
    <text evidence="1">The sequence shown here is derived from an EMBL/GenBank/DDBJ whole genome shotgun (WGS) entry which is preliminary data.</text>
</comment>
<evidence type="ECO:0000313" key="1">
    <source>
        <dbReference type="EMBL" id="MDV0443406.1"/>
    </source>
</evidence>
<reference evidence="1 2" key="1">
    <citation type="submission" date="2023-06" db="EMBL/GenBank/DDBJ databases">
        <title>Genome sequence of Methancorpusculaceae sp. Cs1.</title>
        <authorList>
            <person name="Protasov E."/>
            <person name="Platt K."/>
            <person name="Poehlein A."/>
            <person name="Daniel R."/>
            <person name="Brune A."/>
        </authorList>
    </citation>
    <scope>NUCLEOTIDE SEQUENCE [LARGE SCALE GENOMIC DNA]</scope>
    <source>
        <strain evidence="1 2">Cs1</strain>
    </source>
</reference>
<dbReference type="EMBL" id="JAWDKB010000003">
    <property type="protein sequence ID" value="MDV0443406.1"/>
    <property type="molecule type" value="Genomic_DNA"/>
</dbReference>
<organism evidence="1 2">
    <name type="scientific">Methanorbis rubei</name>
    <dbReference type="NCBI Taxonomy" id="3028300"/>
    <lineage>
        <taxon>Archaea</taxon>
        <taxon>Methanobacteriati</taxon>
        <taxon>Methanobacteriota</taxon>
        <taxon>Stenosarchaea group</taxon>
        <taxon>Methanomicrobia</taxon>
        <taxon>Methanomicrobiales</taxon>
        <taxon>Methanocorpusculaceae</taxon>
        <taxon>Methanorbis</taxon>
    </lineage>
</organism>
<sequence length="85" mass="9243">MTVNEISVQQGKLRCTDGTSVTPEKCRFCLHSRYFVIAGVVERSPALAFCLRERTTKEIDVTKASAVGCAEERGDGYASIGNIIS</sequence>
<keyword evidence="2" id="KW-1185">Reference proteome</keyword>
<dbReference type="RefSeq" id="WP_338095932.1">
    <property type="nucleotide sequence ID" value="NZ_JAWDKB010000003.1"/>
</dbReference>
<gene>
    <name evidence="1" type="ORF">McpCs1_07810</name>
</gene>
<dbReference type="AlphaFoldDB" id="A0AAE4SBD5"/>
<evidence type="ECO:0000313" key="2">
    <source>
        <dbReference type="Proteomes" id="UP001283212"/>
    </source>
</evidence>
<accession>A0AAE4SBD5</accession>